<dbReference type="Proteomes" id="UP000000238">
    <property type="component" value="Chromosome"/>
</dbReference>
<evidence type="ECO:0000313" key="2">
    <source>
        <dbReference type="EMBL" id="ABC29515.1"/>
    </source>
</evidence>
<dbReference type="Pfam" id="PF13469">
    <property type="entry name" value="Sulfotransfer_3"/>
    <property type="match status" value="1"/>
</dbReference>
<dbReference type="RefSeq" id="WP_011396584.1">
    <property type="nucleotide sequence ID" value="NC_007645.1"/>
</dbReference>
<dbReference type="STRING" id="349521.HCH_02730"/>
<dbReference type="PANTHER" id="PTHR10605">
    <property type="entry name" value="HEPARAN SULFATE SULFOTRANSFERASE"/>
    <property type="match status" value="1"/>
</dbReference>
<accession>Q2SIK9</accession>
<protein>
    <recommendedName>
        <fullName evidence="4">Sulfotransferase</fullName>
    </recommendedName>
</protein>
<dbReference type="EMBL" id="CP000155">
    <property type="protein sequence ID" value="ABC29515.1"/>
    <property type="molecule type" value="Genomic_DNA"/>
</dbReference>
<gene>
    <name evidence="2" type="ordered locus">HCH_02730</name>
</gene>
<dbReference type="eggNOG" id="COG4424">
    <property type="taxonomic scope" value="Bacteria"/>
</dbReference>
<proteinExistence type="predicted"/>
<dbReference type="KEGG" id="hch:HCH_02730"/>
<evidence type="ECO:0000313" key="3">
    <source>
        <dbReference type="Proteomes" id="UP000000238"/>
    </source>
</evidence>
<dbReference type="AlphaFoldDB" id="Q2SIK9"/>
<keyword evidence="3" id="KW-1185">Reference proteome</keyword>
<dbReference type="HOGENOM" id="CLU_017703_1_1_6"/>
<sequence>MVKANLFLIGAMKSGSTTLHDYLAQHPQIFMSEEKEPGFFVPELWGQRDDGEYPALFAEAREEKYIGESSTHYTKLPRFKGVVERIKEYNPDSKFIYIMRNPIERTISHYFHSIRNLKGAGETRDIFSAIKEDPNYIAYSDYAYQLEPYYAAFGKGNIYTVVFEEFKEDVHAGLRDLYQWLDVDMMAPKENLVSNKAPEVYVRAKGKGYLNRLRHSEMWDKVSPLIPKALKKFGNQLSEEISAEKLSDQERADVYRELTPIFKERLLKLKEITGRDYSTWSL</sequence>
<dbReference type="InterPro" id="IPR037359">
    <property type="entry name" value="NST/OST"/>
</dbReference>
<dbReference type="InterPro" id="IPR027417">
    <property type="entry name" value="P-loop_NTPase"/>
</dbReference>
<reference evidence="2 3" key="1">
    <citation type="journal article" date="2005" name="Nucleic Acids Res.">
        <title>Genomic blueprint of Hahella chejuensis, a marine microbe producing an algicidal agent.</title>
        <authorList>
            <person name="Jeong H."/>
            <person name="Yim J.H."/>
            <person name="Lee C."/>
            <person name="Choi S.-H."/>
            <person name="Park Y.K."/>
            <person name="Yoon S.H."/>
            <person name="Hur C.-G."/>
            <person name="Kang H.-Y."/>
            <person name="Kim D."/>
            <person name="Lee H.H."/>
            <person name="Park K.H."/>
            <person name="Park S.-H."/>
            <person name="Park H.-S."/>
            <person name="Lee H.K."/>
            <person name="Oh T.K."/>
            <person name="Kim J.F."/>
        </authorList>
    </citation>
    <scope>NUCLEOTIDE SEQUENCE [LARGE SCALE GENOMIC DNA]</scope>
    <source>
        <strain evidence="2 3">KCTC 2396</strain>
    </source>
</reference>
<dbReference type="Gene3D" id="3.40.50.300">
    <property type="entry name" value="P-loop containing nucleotide triphosphate hydrolases"/>
    <property type="match status" value="1"/>
</dbReference>
<evidence type="ECO:0008006" key="4">
    <source>
        <dbReference type="Google" id="ProtNLM"/>
    </source>
</evidence>
<dbReference type="OrthoDB" id="9075305at2"/>
<name>Q2SIK9_HAHCH</name>
<keyword evidence="1" id="KW-0808">Transferase</keyword>
<dbReference type="PANTHER" id="PTHR10605:SF56">
    <property type="entry name" value="BIFUNCTIONAL HEPARAN SULFATE N-DEACETYLASE_N-SULFOTRANSFERASE"/>
    <property type="match status" value="1"/>
</dbReference>
<organism evidence="2 3">
    <name type="scientific">Hahella chejuensis (strain KCTC 2396)</name>
    <dbReference type="NCBI Taxonomy" id="349521"/>
    <lineage>
        <taxon>Bacteria</taxon>
        <taxon>Pseudomonadati</taxon>
        <taxon>Pseudomonadota</taxon>
        <taxon>Gammaproteobacteria</taxon>
        <taxon>Oceanospirillales</taxon>
        <taxon>Hahellaceae</taxon>
        <taxon>Hahella</taxon>
    </lineage>
</organism>
<dbReference type="SUPFAM" id="SSF52540">
    <property type="entry name" value="P-loop containing nucleoside triphosphate hydrolases"/>
    <property type="match status" value="1"/>
</dbReference>
<dbReference type="GO" id="GO:0008146">
    <property type="term" value="F:sulfotransferase activity"/>
    <property type="evidence" value="ECO:0007669"/>
    <property type="project" value="InterPro"/>
</dbReference>
<evidence type="ECO:0000256" key="1">
    <source>
        <dbReference type="ARBA" id="ARBA00022679"/>
    </source>
</evidence>